<reference evidence="1" key="1">
    <citation type="submission" date="2023-04" db="EMBL/GenBank/DDBJ databases">
        <title>Phytophthora fragariaefolia NBRC 109709.</title>
        <authorList>
            <person name="Ichikawa N."/>
            <person name="Sato H."/>
            <person name="Tonouchi N."/>
        </authorList>
    </citation>
    <scope>NUCLEOTIDE SEQUENCE</scope>
    <source>
        <strain evidence="1">NBRC 109709</strain>
    </source>
</reference>
<sequence>MVRDMGIIVFAPLTGSAIAARLVATSASIIAISVGGSSSSDLASSSGSYAVLIRCLVATTADTADGVAVGAHESAFATTFIEPGRYDMLNSYSCKVSDHLCKLPPKFGWVISHFRLPATSLVLHQANTQPHLTGISN</sequence>
<dbReference type="EMBL" id="BSXT01001000">
    <property type="protein sequence ID" value="GMF37334.1"/>
    <property type="molecule type" value="Genomic_DNA"/>
</dbReference>
<gene>
    <name evidence="1" type="ORF">Pfra01_001044000</name>
</gene>
<accession>A0A9W6XFB4</accession>
<dbReference type="AlphaFoldDB" id="A0A9W6XFB4"/>
<protein>
    <submittedName>
        <fullName evidence="1">Unnamed protein product</fullName>
    </submittedName>
</protein>
<name>A0A9W6XFB4_9STRA</name>
<dbReference type="OrthoDB" id="146087at2759"/>
<evidence type="ECO:0000313" key="1">
    <source>
        <dbReference type="EMBL" id="GMF37334.1"/>
    </source>
</evidence>
<dbReference type="Proteomes" id="UP001165121">
    <property type="component" value="Unassembled WGS sequence"/>
</dbReference>
<comment type="caution">
    <text evidence="1">The sequence shown here is derived from an EMBL/GenBank/DDBJ whole genome shotgun (WGS) entry which is preliminary data.</text>
</comment>
<keyword evidence="2" id="KW-1185">Reference proteome</keyword>
<proteinExistence type="predicted"/>
<evidence type="ECO:0000313" key="2">
    <source>
        <dbReference type="Proteomes" id="UP001165121"/>
    </source>
</evidence>
<organism evidence="1 2">
    <name type="scientific">Phytophthora fragariaefolia</name>
    <dbReference type="NCBI Taxonomy" id="1490495"/>
    <lineage>
        <taxon>Eukaryota</taxon>
        <taxon>Sar</taxon>
        <taxon>Stramenopiles</taxon>
        <taxon>Oomycota</taxon>
        <taxon>Peronosporomycetes</taxon>
        <taxon>Peronosporales</taxon>
        <taxon>Peronosporaceae</taxon>
        <taxon>Phytophthora</taxon>
    </lineage>
</organism>